<gene>
    <name evidence="1" type="primary">ORF145</name>
</gene>
<dbReference type="KEGG" id="vg:23679315"/>
<evidence type="ECO:0000313" key="1">
    <source>
        <dbReference type="EMBL" id="CEF89250.1"/>
    </source>
</evidence>
<reference evidence="2" key="1">
    <citation type="journal article" date="2015" name="PLoS ONE">
        <title>Investigation of a Large Collection of Pseudomonas aeruginosa Bacteriophages Collected from a Single Environmental Source in Abidjan, Cote d'Ivoire.</title>
        <authorList>
            <person name="Essoh C."/>
            <person name="Latino L."/>
            <person name="Midoux C."/>
            <person name="Blouin Y."/>
            <person name="Loukou G."/>
            <person name="Nguetta S.P."/>
            <person name="Lathro S."/>
            <person name="Cablanmian A."/>
            <person name="Kouassi A.K."/>
            <person name="Vergnaud G."/>
            <person name="Pourcel C."/>
        </authorList>
    </citation>
    <scope>NUCLEOTIDE SEQUENCE [LARGE SCALE GENOMIC DNA]</scope>
</reference>
<dbReference type="OrthoDB" id="26594at10239"/>
<dbReference type="EMBL" id="LN610573">
    <property type="protein sequence ID" value="CEF89250.1"/>
    <property type="molecule type" value="Genomic_DNA"/>
</dbReference>
<organism evidence="1 2">
    <name type="scientific">Pseudomonas phage vB_PaeM_PAO1_Ab03</name>
    <dbReference type="NCBI Taxonomy" id="1548901"/>
    <lineage>
        <taxon>Viruses</taxon>
        <taxon>Duplodnaviria</taxon>
        <taxon>Heunggongvirae</taxon>
        <taxon>Uroviricota</taxon>
        <taxon>Caudoviricetes</taxon>
        <taxon>Vandenendeviridae</taxon>
        <taxon>Nankokuvirus</taxon>
        <taxon>Nankokuvirus Ab03</taxon>
    </lineage>
</organism>
<proteinExistence type="predicted"/>
<accession>A0A0A1IVG7</accession>
<dbReference type="RefSeq" id="YP_009124541.1">
    <property type="nucleotide sequence ID" value="NC_026587.1"/>
</dbReference>
<dbReference type="Proteomes" id="UP000030230">
    <property type="component" value="Segment"/>
</dbReference>
<name>A0A0A1IVG7_9CAUD</name>
<keyword evidence="2" id="KW-1185">Reference proteome</keyword>
<evidence type="ECO:0000313" key="2">
    <source>
        <dbReference type="Proteomes" id="UP000030230"/>
    </source>
</evidence>
<sequence length="44" mass="4831">MVIECCPGPVEYCFSLALCLAKAGVKVKLFRTGKEWGVIPCRDV</sequence>
<protein>
    <submittedName>
        <fullName evidence="1">Uncharacterized protein</fullName>
    </submittedName>
</protein>
<dbReference type="GeneID" id="23679315"/>